<organism evidence="2 3">
    <name type="scientific">Paenibacillus radicis</name>
    <name type="common">ex Gao et al. 2016</name>
    <dbReference type="NCBI Taxonomy" id="1737354"/>
    <lineage>
        <taxon>Bacteria</taxon>
        <taxon>Bacillati</taxon>
        <taxon>Bacillota</taxon>
        <taxon>Bacilli</taxon>
        <taxon>Bacillales</taxon>
        <taxon>Paenibacillaceae</taxon>
        <taxon>Paenibacillus</taxon>
    </lineage>
</organism>
<evidence type="ECO:0000259" key="1">
    <source>
        <dbReference type="Pfam" id="PF07791"/>
    </source>
</evidence>
<comment type="caution">
    <text evidence="2">The sequence shown here is derived from an EMBL/GenBank/DDBJ whole genome shotgun (WGS) entry which is preliminary data.</text>
</comment>
<accession>A0A917GZF3</accession>
<name>A0A917GZF3_9BACL</name>
<evidence type="ECO:0000313" key="3">
    <source>
        <dbReference type="Proteomes" id="UP000600247"/>
    </source>
</evidence>
<evidence type="ECO:0000313" key="2">
    <source>
        <dbReference type="EMBL" id="GGG62472.1"/>
    </source>
</evidence>
<protein>
    <recommendedName>
        <fullName evidence="1">Immunity MXAN-0049 protein domain-containing protein</fullName>
    </recommendedName>
</protein>
<feature type="domain" description="Immunity MXAN-0049 protein" evidence="1">
    <location>
        <begin position="90"/>
        <end position="170"/>
    </location>
</feature>
<dbReference type="Proteomes" id="UP000600247">
    <property type="component" value="Unassembled WGS sequence"/>
</dbReference>
<dbReference type="AlphaFoldDB" id="A0A917GZF3"/>
<reference evidence="2 3" key="1">
    <citation type="journal article" date="2014" name="Int. J. Syst. Evol. Microbiol.">
        <title>Complete genome sequence of Corynebacterium casei LMG S-19264T (=DSM 44701T), isolated from a smear-ripened cheese.</title>
        <authorList>
            <consortium name="US DOE Joint Genome Institute (JGI-PGF)"/>
            <person name="Walter F."/>
            <person name="Albersmeier A."/>
            <person name="Kalinowski J."/>
            <person name="Ruckert C."/>
        </authorList>
    </citation>
    <scope>NUCLEOTIDE SEQUENCE [LARGE SCALE GENOMIC DNA]</scope>
    <source>
        <strain evidence="2 3">CGMCC 1.15286</strain>
    </source>
</reference>
<dbReference type="Pfam" id="PF07791">
    <property type="entry name" value="Imm11"/>
    <property type="match status" value="1"/>
</dbReference>
<keyword evidence="3" id="KW-1185">Reference proteome</keyword>
<dbReference type="RefSeq" id="WP_188888315.1">
    <property type="nucleotide sequence ID" value="NZ_BMHY01000002.1"/>
</dbReference>
<dbReference type="InterPro" id="IPR012433">
    <property type="entry name" value="Imm11"/>
</dbReference>
<sequence length="268" mass="31711">MKVWELESDHRSFSFNLTNFDEDMEQVDSLLEGVYVPEWSPLRMEVVRKGRKSDLPIFFPGLLVFSKKSVDILDNYINKYVQYLSIDNNDHVLVNITNIADCVNYDRSTSFKDRHGEFAGFDKLYFMEDKLEDQYIFKIKEHVKSNIYVTDKFRDLVLQSKLKGFCFIEIWDSEITEEMERAKQQKYEKRLLEIEKTKGTEYNWSDAIGKVETGKAMISGTWKIQQNEKGIIMLGQLLEDLSYLWIEPIYYPPILLDLKWQEAEVSDI</sequence>
<proteinExistence type="predicted"/>
<dbReference type="EMBL" id="BMHY01000002">
    <property type="protein sequence ID" value="GGG62472.1"/>
    <property type="molecule type" value="Genomic_DNA"/>
</dbReference>
<gene>
    <name evidence="2" type="ORF">GCM10010918_15250</name>
</gene>